<evidence type="ECO:0000313" key="3">
    <source>
        <dbReference type="Proteomes" id="UP000324705"/>
    </source>
</evidence>
<sequence>MPSSNRPDTRFSAINNKTITAAHVYELLTFRGMSCVYSSWIWDRIIPLKHRVFLWLLFWGRLNTRDNMMKKHWTSIVTQKDCVIYPAPESASHLVLRCYPASVIWDVFGLNDLASSSLDLLSFVEQAEQRWPATSKFHILFAAPAVTTWHARNDRVFNSKRWSSAYIKQYVTQLLHLWQSRSREQDDNDAMDAWTHCLA</sequence>
<protein>
    <recommendedName>
        <fullName evidence="1">Reverse transcriptase zinc-binding domain-containing protein</fullName>
    </recommendedName>
</protein>
<evidence type="ECO:0000313" key="2">
    <source>
        <dbReference type="EMBL" id="VAI25900.1"/>
    </source>
</evidence>
<evidence type="ECO:0000259" key="1">
    <source>
        <dbReference type="Pfam" id="PF13966"/>
    </source>
</evidence>
<organism evidence="2 3">
    <name type="scientific">Triticum turgidum subsp. durum</name>
    <name type="common">Durum wheat</name>
    <name type="synonym">Triticum durum</name>
    <dbReference type="NCBI Taxonomy" id="4567"/>
    <lineage>
        <taxon>Eukaryota</taxon>
        <taxon>Viridiplantae</taxon>
        <taxon>Streptophyta</taxon>
        <taxon>Embryophyta</taxon>
        <taxon>Tracheophyta</taxon>
        <taxon>Spermatophyta</taxon>
        <taxon>Magnoliopsida</taxon>
        <taxon>Liliopsida</taxon>
        <taxon>Poales</taxon>
        <taxon>Poaceae</taxon>
        <taxon>BOP clade</taxon>
        <taxon>Pooideae</taxon>
        <taxon>Triticodae</taxon>
        <taxon>Triticeae</taxon>
        <taxon>Triticinae</taxon>
        <taxon>Triticum</taxon>
    </lineage>
</organism>
<accession>A0A9R1AF33</accession>
<dbReference type="EMBL" id="LT934119">
    <property type="protein sequence ID" value="VAI25900.1"/>
    <property type="molecule type" value="Genomic_DNA"/>
</dbReference>
<dbReference type="Gramene" id="TRITD5Av1G255450.1">
    <property type="protein sequence ID" value="TRITD5Av1G255450.1"/>
    <property type="gene ID" value="TRITD5Av1G255450"/>
</dbReference>
<dbReference type="Proteomes" id="UP000324705">
    <property type="component" value="Chromosome 5A"/>
</dbReference>
<proteinExistence type="predicted"/>
<gene>
    <name evidence="2" type="ORF">TRITD_5Av1G255450</name>
</gene>
<dbReference type="Pfam" id="PF13966">
    <property type="entry name" value="zf-RVT"/>
    <property type="match status" value="1"/>
</dbReference>
<keyword evidence="3" id="KW-1185">Reference proteome</keyword>
<dbReference type="AlphaFoldDB" id="A0A9R1AF33"/>
<feature type="domain" description="Reverse transcriptase zinc-binding" evidence="1">
    <location>
        <begin position="22"/>
        <end position="105"/>
    </location>
</feature>
<name>A0A9R1AF33_TRITD</name>
<reference evidence="2 3" key="1">
    <citation type="submission" date="2017-09" db="EMBL/GenBank/DDBJ databases">
        <authorList>
            <consortium name="International Durum Wheat Genome Sequencing Consortium (IDWGSC)"/>
            <person name="Milanesi L."/>
        </authorList>
    </citation>
    <scope>NUCLEOTIDE SEQUENCE [LARGE SCALE GENOMIC DNA]</scope>
    <source>
        <strain evidence="3">cv. Svevo</strain>
    </source>
</reference>
<dbReference type="InterPro" id="IPR026960">
    <property type="entry name" value="RVT-Znf"/>
</dbReference>